<name>A0A822YYE4_NELNU</name>
<comment type="caution">
    <text evidence="2">The sequence shown here is derived from an EMBL/GenBank/DDBJ whole genome shotgun (WGS) entry which is preliminary data.</text>
</comment>
<keyword evidence="1" id="KW-0812">Transmembrane</keyword>
<proteinExistence type="predicted"/>
<dbReference type="Proteomes" id="UP000607653">
    <property type="component" value="Unassembled WGS sequence"/>
</dbReference>
<gene>
    <name evidence="2" type="ORF">HUJ06_007874</name>
</gene>
<evidence type="ECO:0000256" key="1">
    <source>
        <dbReference type="SAM" id="Phobius"/>
    </source>
</evidence>
<keyword evidence="1" id="KW-0472">Membrane</keyword>
<reference evidence="2 3" key="1">
    <citation type="journal article" date="2020" name="Mol. Biol. Evol.">
        <title>Distinct Expression and Methylation Patterns for Genes with Different Fates following a Single Whole-Genome Duplication in Flowering Plants.</title>
        <authorList>
            <person name="Shi T."/>
            <person name="Rahmani R.S."/>
            <person name="Gugger P.F."/>
            <person name="Wang M."/>
            <person name="Li H."/>
            <person name="Zhang Y."/>
            <person name="Li Z."/>
            <person name="Wang Q."/>
            <person name="Van de Peer Y."/>
            <person name="Marchal K."/>
            <person name="Chen J."/>
        </authorList>
    </citation>
    <scope>NUCLEOTIDE SEQUENCE [LARGE SCALE GENOMIC DNA]</scope>
    <source>
        <tissue evidence="2">Leaf</tissue>
    </source>
</reference>
<accession>A0A822YYE4</accession>
<protein>
    <submittedName>
        <fullName evidence="2">Uncharacterized protein</fullName>
    </submittedName>
</protein>
<organism evidence="2 3">
    <name type="scientific">Nelumbo nucifera</name>
    <name type="common">Sacred lotus</name>
    <dbReference type="NCBI Taxonomy" id="4432"/>
    <lineage>
        <taxon>Eukaryota</taxon>
        <taxon>Viridiplantae</taxon>
        <taxon>Streptophyta</taxon>
        <taxon>Embryophyta</taxon>
        <taxon>Tracheophyta</taxon>
        <taxon>Spermatophyta</taxon>
        <taxon>Magnoliopsida</taxon>
        <taxon>Proteales</taxon>
        <taxon>Nelumbonaceae</taxon>
        <taxon>Nelumbo</taxon>
    </lineage>
</organism>
<evidence type="ECO:0000313" key="2">
    <source>
        <dbReference type="EMBL" id="DAD37233.1"/>
    </source>
</evidence>
<sequence length="138" mass="15037">MRRAGDALGRRGGHRQLKQLSGGMRGLLGRLSVAVVVLLICTISLLSTMKGNTADYGSKISLGDLWQSAASGGWRPSSAPRSDWPPPPTETNGYLRVRCNGGLNQQRSAVCANLLQAFSLFFLLIHTYDCFHTKMLFV</sequence>
<dbReference type="AlphaFoldDB" id="A0A822YYE4"/>
<keyword evidence="1" id="KW-1133">Transmembrane helix</keyword>
<keyword evidence="3" id="KW-1185">Reference proteome</keyword>
<evidence type="ECO:0000313" key="3">
    <source>
        <dbReference type="Proteomes" id="UP000607653"/>
    </source>
</evidence>
<feature type="transmembrane region" description="Helical" evidence="1">
    <location>
        <begin position="27"/>
        <end position="46"/>
    </location>
</feature>
<dbReference type="EMBL" id="DUZY01000004">
    <property type="protein sequence ID" value="DAD37233.1"/>
    <property type="molecule type" value="Genomic_DNA"/>
</dbReference>